<dbReference type="Pfam" id="PF02796">
    <property type="entry name" value="HTH_7"/>
    <property type="match status" value="1"/>
</dbReference>
<dbReference type="AlphaFoldDB" id="A0A5D8QA88"/>
<dbReference type="Proteomes" id="UP000322976">
    <property type="component" value="Unassembled WGS sequence"/>
</dbReference>
<organism evidence="2 3">
    <name type="scientific">Calorimonas adulescens</name>
    <dbReference type="NCBI Taxonomy" id="2606906"/>
    <lineage>
        <taxon>Bacteria</taxon>
        <taxon>Bacillati</taxon>
        <taxon>Bacillota</taxon>
        <taxon>Clostridia</taxon>
        <taxon>Thermoanaerobacterales</taxon>
        <taxon>Thermoanaerobacteraceae</taxon>
        <taxon>Calorimonas</taxon>
    </lineage>
</organism>
<evidence type="ECO:0000313" key="3">
    <source>
        <dbReference type="Proteomes" id="UP000322976"/>
    </source>
</evidence>
<accession>A0A5D8QA88</accession>
<keyword evidence="3" id="KW-1185">Reference proteome</keyword>
<feature type="domain" description="Resolvase HTH" evidence="1">
    <location>
        <begin position="1"/>
        <end position="27"/>
    </location>
</feature>
<dbReference type="EMBL" id="VTPS01000036">
    <property type="protein sequence ID" value="TZE80268.1"/>
    <property type="molecule type" value="Genomic_DNA"/>
</dbReference>
<feature type="non-terminal residue" evidence="2">
    <location>
        <position position="57"/>
    </location>
</feature>
<proteinExistence type="predicted"/>
<evidence type="ECO:0000313" key="2">
    <source>
        <dbReference type="EMBL" id="TZE80268.1"/>
    </source>
</evidence>
<dbReference type="GO" id="GO:0000150">
    <property type="term" value="F:DNA strand exchange activity"/>
    <property type="evidence" value="ECO:0007669"/>
    <property type="project" value="InterPro"/>
</dbReference>
<gene>
    <name evidence="2" type="ORF">FWJ32_12940</name>
</gene>
<evidence type="ECO:0000259" key="1">
    <source>
        <dbReference type="Pfam" id="PF02796"/>
    </source>
</evidence>
<name>A0A5D8QA88_9THEO</name>
<protein>
    <submittedName>
        <fullName evidence="2">Helix-turn-helix domain-containing protein</fullName>
    </submittedName>
</protein>
<sequence length="57" mass="6755">MYSKGYGKKTIARMLGISKNTVKKVLDSSEFPRYKRVREVEKKIDKFTDAIIDMYYN</sequence>
<dbReference type="GO" id="GO:0003677">
    <property type="term" value="F:DNA binding"/>
    <property type="evidence" value="ECO:0007669"/>
    <property type="project" value="InterPro"/>
</dbReference>
<dbReference type="Gene3D" id="1.10.10.60">
    <property type="entry name" value="Homeodomain-like"/>
    <property type="match status" value="1"/>
</dbReference>
<comment type="caution">
    <text evidence="2">The sequence shown here is derived from an EMBL/GenBank/DDBJ whole genome shotgun (WGS) entry which is preliminary data.</text>
</comment>
<reference evidence="2 3" key="1">
    <citation type="submission" date="2019-08" db="EMBL/GenBank/DDBJ databases">
        <title>Calorimonas adulescens gen. nov., sp. nov., an anaerobic thermophilic bacterium from Sakhalin hot spring.</title>
        <authorList>
            <person name="Khomyakova M.A."/>
            <person name="Merkel A.Y."/>
            <person name="Novikov A."/>
            <person name="Bonch-Osmolovskaya E.A."/>
            <person name="Slobodkin A.I."/>
        </authorList>
    </citation>
    <scope>NUCLEOTIDE SEQUENCE [LARGE SCALE GENOMIC DNA]</scope>
    <source>
        <strain evidence="2 3">A05MB</strain>
    </source>
</reference>
<dbReference type="InterPro" id="IPR006120">
    <property type="entry name" value="Resolvase_HTH_dom"/>
</dbReference>